<dbReference type="AlphaFoldDB" id="A0A1W6AJE0"/>
<proteinExistence type="predicted"/>
<evidence type="ECO:0000313" key="1">
    <source>
        <dbReference type="EMBL" id="ARJ25954.1"/>
    </source>
</evidence>
<dbReference type="Proteomes" id="UP000192932">
    <property type="component" value="Plasmid unnamed5"/>
</dbReference>
<sequence>MAEYNSGDIVRVFYPYVPKVKNESSDVVGKGKNRYGLIVNAGNNKTVALPIMGITSHNGKTEIPGYVLRTDEVRVPNGVSYYKRSQGEVNIHGVIKTERIEFFDDDEISRKLTSIDLTGKIEVMERYKNTISIPYFKRTMDEESPGHKEVMEKFERSIIAEKLSFLTTDLGECKYEHMEDTLLKVNKIQSLGKSDTNKRIHFYAVELTGEENKDSFFYTVASMKQPRQVAREWGKPKAAVDWLKEDERFYNLQKDISKVFKEPPNPHPNKYKAFSLFRKNTLENAMER</sequence>
<organism evidence="1 2">
    <name type="scientific">Bacillus mycoides</name>
    <dbReference type="NCBI Taxonomy" id="1405"/>
    <lineage>
        <taxon>Bacteria</taxon>
        <taxon>Bacillati</taxon>
        <taxon>Bacillota</taxon>
        <taxon>Bacilli</taxon>
        <taxon>Bacillales</taxon>
        <taxon>Bacillaceae</taxon>
        <taxon>Bacillus</taxon>
        <taxon>Bacillus cereus group</taxon>
    </lineage>
</organism>
<keyword evidence="1" id="KW-0614">Plasmid</keyword>
<accession>A0A1W6AJE0</accession>
<protein>
    <submittedName>
        <fullName evidence="1">Uncharacterized protein</fullName>
    </submittedName>
</protein>
<dbReference type="EMBL" id="CP020748">
    <property type="protein sequence ID" value="ARJ25954.1"/>
    <property type="molecule type" value="Genomic_DNA"/>
</dbReference>
<dbReference type="RefSeq" id="WP_085313638.1">
    <property type="nucleotide sequence ID" value="NZ_CP020748.1"/>
</dbReference>
<gene>
    <name evidence="1" type="ORF">B7492_33525</name>
</gene>
<name>A0A1W6AJE0_BACMY</name>
<evidence type="ECO:0000313" key="2">
    <source>
        <dbReference type="Proteomes" id="UP000192932"/>
    </source>
</evidence>
<reference evidence="1 2" key="1">
    <citation type="submission" date="2017-04" db="EMBL/GenBank/DDBJ databases">
        <title>The Characteristic of a Fine Plant Growth-Promoting Rhizobacteria Bacillus mycoides Gnyt1 and its Whole Genome Sequencing Analysis.</title>
        <authorList>
            <person name="Li J.H."/>
            <person name="Yao T."/>
        </authorList>
    </citation>
    <scope>NUCLEOTIDE SEQUENCE [LARGE SCALE GENOMIC DNA]</scope>
    <source>
        <strain evidence="1 2">Gnyt1</strain>
        <plasmid evidence="2">Plasmid unnamed5</plasmid>
    </source>
</reference>
<geneLocation type="plasmid" evidence="1 2">
    <name>unnamed5</name>
</geneLocation>